<evidence type="ECO:0000313" key="2">
    <source>
        <dbReference type="Proteomes" id="UP000326641"/>
    </source>
</evidence>
<dbReference type="Proteomes" id="UP000326641">
    <property type="component" value="Unassembled WGS sequence"/>
</dbReference>
<reference evidence="1" key="1">
    <citation type="submission" date="2018-11" db="EMBL/GenBank/DDBJ databases">
        <authorList>
            <person name="Onetto C."/>
        </authorList>
    </citation>
    <scope>NUCLEOTIDE SEQUENCE [LARGE SCALE GENOMIC DNA]</scope>
</reference>
<proteinExistence type="predicted"/>
<organism evidence="1 2">
    <name type="scientific">Candidatus Defluviicoccus seviourii</name>
    <dbReference type="NCBI Taxonomy" id="2565273"/>
    <lineage>
        <taxon>Bacteria</taxon>
        <taxon>Pseudomonadati</taxon>
        <taxon>Pseudomonadota</taxon>
        <taxon>Alphaproteobacteria</taxon>
        <taxon>Rhodospirillales</taxon>
        <taxon>Rhodospirillaceae</taxon>
        <taxon>Defluviicoccus</taxon>
    </lineage>
</organism>
<comment type="caution">
    <text evidence="1">The sequence shown here is derived from an EMBL/GenBank/DDBJ whole genome shotgun (WGS) entry which is preliminary data.</text>
</comment>
<dbReference type="EMBL" id="UXAT02000052">
    <property type="protein sequence ID" value="VUX47786.1"/>
    <property type="molecule type" value="Genomic_DNA"/>
</dbReference>
<accession>A0A564WH65</accession>
<dbReference type="AlphaFoldDB" id="A0A564WH65"/>
<protein>
    <submittedName>
        <fullName evidence="1">Uncharacterized protein</fullName>
    </submittedName>
</protein>
<sequence length="116" mass="12839">MNQVRTSSRIGHFSSHISRQGTWALTPSPKVKLITNRSTQKNVLFGSPSGNSLINEVLPAGVFQNGYIGEGSVDFVKEEFVFASFSSNALRNASNLFVILFRSYVPICVKYKNAKH</sequence>
<keyword evidence="2" id="KW-1185">Reference proteome</keyword>
<evidence type="ECO:0000313" key="1">
    <source>
        <dbReference type="EMBL" id="VUX47786.1"/>
    </source>
</evidence>
<name>A0A564WH65_9PROT</name>
<gene>
    <name evidence="1" type="ORF">DF3PA_70107</name>
</gene>